<protein>
    <submittedName>
        <fullName evidence="1">E2</fullName>
    </submittedName>
</protein>
<dbReference type="EMBL" id="AF218873">
    <property type="protein sequence ID" value="AAF80570.1"/>
    <property type="molecule type" value="mRNA"/>
</dbReference>
<organism evidence="1">
    <name type="scientific">Hepacivirus hominis</name>
    <dbReference type="NCBI Taxonomy" id="3052230"/>
    <lineage>
        <taxon>Viruses</taxon>
        <taxon>Riboviria</taxon>
        <taxon>Orthornavirae</taxon>
        <taxon>Kitrinoviricota</taxon>
        <taxon>Flasuviricetes</taxon>
        <taxon>Amarillovirales</taxon>
        <taxon>Flaviviridae</taxon>
        <taxon>Hepacivirus</taxon>
    </lineage>
</organism>
<name>Q9IJW6_9HEPC</name>
<evidence type="ECO:0000313" key="1">
    <source>
        <dbReference type="EMBL" id="AAF80570.1"/>
    </source>
</evidence>
<accession>Q9IJW6</accession>
<reference evidence="1" key="1">
    <citation type="journal article" date="2001" name="J. Med. Virol.">
        <title>Genetic characterization of hypervariable region 1 in patients chronically infected with hepatitis C virus genotype 2.</title>
        <authorList>
            <person name="Fan X."/>
            <person name="Di Bisceglie A.M."/>
        </authorList>
    </citation>
    <scope>NUCLEOTIDE SEQUENCE</scope>
</reference>
<feature type="non-terminal residue" evidence="1">
    <location>
        <position position="1"/>
    </location>
</feature>
<feature type="non-terminal residue" evidence="1">
    <location>
        <position position="65"/>
    </location>
</feature>
<sequence>ALPTIPWWGTGRRSWWCCCYSLPSTRKPASPESCQVAPQGDSPVCSQRAQRRTSSLLTLMAVGTS</sequence>
<proteinExistence type="evidence at transcript level"/>